<name>A0A0G4PD19_PENC3</name>
<reference evidence="2 3" key="1">
    <citation type="journal article" date="2014" name="Nat. Commun.">
        <title>Multiple recent horizontal transfers of a large genomic region in cheese making fungi.</title>
        <authorList>
            <person name="Cheeseman K."/>
            <person name="Ropars J."/>
            <person name="Renault P."/>
            <person name="Dupont J."/>
            <person name="Gouzy J."/>
            <person name="Branca A."/>
            <person name="Abraham A.L."/>
            <person name="Ceppi M."/>
            <person name="Conseiller E."/>
            <person name="Debuchy R."/>
            <person name="Malagnac F."/>
            <person name="Goarin A."/>
            <person name="Silar P."/>
            <person name="Lacoste S."/>
            <person name="Sallet E."/>
            <person name="Bensimon A."/>
            <person name="Giraud T."/>
            <person name="Brygoo Y."/>
        </authorList>
    </citation>
    <scope>NUCLEOTIDE SEQUENCE [LARGE SCALE GENOMIC DNA]</scope>
    <source>
        <strain evidence="3">FM 013</strain>
    </source>
</reference>
<dbReference type="Proteomes" id="UP000053732">
    <property type="component" value="Unassembled WGS sequence"/>
</dbReference>
<evidence type="ECO:0000313" key="3">
    <source>
        <dbReference type="Proteomes" id="UP000053732"/>
    </source>
</evidence>
<evidence type="ECO:0000313" key="2">
    <source>
        <dbReference type="EMBL" id="CRL24187.1"/>
    </source>
</evidence>
<proteinExistence type="predicted"/>
<feature type="region of interest" description="Disordered" evidence="1">
    <location>
        <begin position="1"/>
        <end position="20"/>
    </location>
</feature>
<sequence>MLEKLEHSLPSSVQRGDAHVQSGCIPEATTPYWLSDYDTGA</sequence>
<evidence type="ECO:0000256" key="1">
    <source>
        <dbReference type="SAM" id="MobiDB-lite"/>
    </source>
</evidence>
<accession>A0A0G4PD19</accession>
<dbReference type="AlphaFoldDB" id="A0A0G4PD19"/>
<keyword evidence="3" id="KW-1185">Reference proteome</keyword>
<gene>
    <name evidence="2" type="ORF">PCAMFM013_S011g000181</name>
</gene>
<protein>
    <submittedName>
        <fullName evidence="2">Str. FM013</fullName>
    </submittedName>
</protein>
<organism evidence="2 3">
    <name type="scientific">Penicillium camemberti (strain FM 013)</name>
    <dbReference type="NCBI Taxonomy" id="1429867"/>
    <lineage>
        <taxon>Eukaryota</taxon>
        <taxon>Fungi</taxon>
        <taxon>Dikarya</taxon>
        <taxon>Ascomycota</taxon>
        <taxon>Pezizomycotina</taxon>
        <taxon>Eurotiomycetes</taxon>
        <taxon>Eurotiomycetidae</taxon>
        <taxon>Eurotiales</taxon>
        <taxon>Aspergillaceae</taxon>
        <taxon>Penicillium</taxon>
    </lineage>
</organism>
<dbReference type="EMBL" id="HG793144">
    <property type="protein sequence ID" value="CRL24187.1"/>
    <property type="molecule type" value="Genomic_DNA"/>
</dbReference>